<sequence length="306" mass="33653">MLEAPVFDSRGAYAARLGDAAYWRPYAAAALAACGLTVPTTFSSGFEGTYPTLLGDRLVVKLFGWFPGWRKSFETEVAANRAVEQVDGLSAPRVLAAGSLFPGADDDWPFLVSQRLRGQAWREVDLATRTAEAIAHDLGGQIRRLHDHPTGSLQLARADWLADHGREAHDRHRAWHSLPDRLIDEIPAYLRGYRPERRCLVHGDLTEDHLFVAGSTLIGIIDWGDAMVTDPCYELGALHLGAFAGDRRLLGQFLDGYGWSRAEGFADQALRVALMHEFDLLAPFSALAAGCSDLTSLAHHLWAPVR</sequence>
<dbReference type="Pfam" id="PF01636">
    <property type="entry name" value="APH"/>
    <property type="match status" value="1"/>
</dbReference>
<dbReference type="PANTHER" id="PTHR21310">
    <property type="entry name" value="AMINOGLYCOSIDE PHOSPHOTRANSFERASE-RELATED-RELATED"/>
    <property type="match status" value="1"/>
</dbReference>
<accession>A0ABP7CXW3</accession>
<dbReference type="InterPro" id="IPR051678">
    <property type="entry name" value="AGP_Transferase"/>
</dbReference>
<dbReference type="EMBL" id="BAAAYX010000002">
    <property type="protein sequence ID" value="GAA3696188.1"/>
    <property type="molecule type" value="Genomic_DNA"/>
</dbReference>
<evidence type="ECO:0000259" key="1">
    <source>
        <dbReference type="Pfam" id="PF01636"/>
    </source>
</evidence>
<comment type="caution">
    <text evidence="2">The sequence shown here is derived from an EMBL/GenBank/DDBJ whole genome shotgun (WGS) entry which is preliminary data.</text>
</comment>
<dbReference type="SUPFAM" id="SSF56112">
    <property type="entry name" value="Protein kinase-like (PK-like)"/>
    <property type="match status" value="1"/>
</dbReference>
<dbReference type="InterPro" id="IPR016259">
    <property type="entry name" value="Hygromycin-B_Kinase"/>
</dbReference>
<organism evidence="2 3">
    <name type="scientific">Microlunatus aurantiacus</name>
    <dbReference type="NCBI Taxonomy" id="446786"/>
    <lineage>
        <taxon>Bacteria</taxon>
        <taxon>Bacillati</taxon>
        <taxon>Actinomycetota</taxon>
        <taxon>Actinomycetes</taxon>
        <taxon>Propionibacteriales</taxon>
        <taxon>Propionibacteriaceae</taxon>
        <taxon>Microlunatus</taxon>
    </lineage>
</organism>
<dbReference type="PANTHER" id="PTHR21310:SF15">
    <property type="entry name" value="AMINOGLYCOSIDE PHOSPHOTRANSFERASE DOMAIN-CONTAINING PROTEIN"/>
    <property type="match status" value="1"/>
</dbReference>
<dbReference type="Proteomes" id="UP001500051">
    <property type="component" value="Unassembled WGS sequence"/>
</dbReference>
<keyword evidence="3" id="KW-1185">Reference proteome</keyword>
<name>A0ABP7CXW3_9ACTN</name>
<evidence type="ECO:0000313" key="3">
    <source>
        <dbReference type="Proteomes" id="UP001500051"/>
    </source>
</evidence>
<reference evidence="3" key="1">
    <citation type="journal article" date="2019" name="Int. J. Syst. Evol. Microbiol.">
        <title>The Global Catalogue of Microorganisms (GCM) 10K type strain sequencing project: providing services to taxonomists for standard genome sequencing and annotation.</title>
        <authorList>
            <consortium name="The Broad Institute Genomics Platform"/>
            <consortium name="The Broad Institute Genome Sequencing Center for Infectious Disease"/>
            <person name="Wu L."/>
            <person name="Ma J."/>
        </authorList>
    </citation>
    <scope>NUCLEOTIDE SEQUENCE [LARGE SCALE GENOMIC DNA]</scope>
    <source>
        <strain evidence="3">JCM 16548</strain>
    </source>
</reference>
<dbReference type="InterPro" id="IPR002575">
    <property type="entry name" value="Aminoglycoside_PTrfase"/>
</dbReference>
<dbReference type="Gene3D" id="3.90.1200.10">
    <property type="match status" value="1"/>
</dbReference>
<evidence type="ECO:0000313" key="2">
    <source>
        <dbReference type="EMBL" id="GAA3696188.1"/>
    </source>
</evidence>
<feature type="domain" description="Aminoglycoside phosphotransferase" evidence="1">
    <location>
        <begin position="41"/>
        <end position="263"/>
    </location>
</feature>
<proteinExistence type="predicted"/>
<dbReference type="InterPro" id="IPR011009">
    <property type="entry name" value="Kinase-like_dom_sf"/>
</dbReference>
<dbReference type="PIRSF" id="PIRSF000707">
    <property type="entry name" value="Hygromycin-B_kinase"/>
    <property type="match status" value="1"/>
</dbReference>
<protein>
    <recommendedName>
        <fullName evidence="1">Aminoglycoside phosphotransferase domain-containing protein</fullName>
    </recommendedName>
</protein>
<gene>
    <name evidence="2" type="ORF">GCM10022204_10210</name>
</gene>
<dbReference type="RefSeq" id="WP_344811184.1">
    <property type="nucleotide sequence ID" value="NZ_BAAAYX010000002.1"/>
</dbReference>